<dbReference type="InterPro" id="IPR036390">
    <property type="entry name" value="WH_DNA-bd_sf"/>
</dbReference>
<dbReference type="RefSeq" id="WP_022340111.1">
    <property type="nucleotide sequence ID" value="NZ_CALULB010000034.1"/>
</dbReference>
<dbReference type="Proteomes" id="UP001204579">
    <property type="component" value="Unassembled WGS sequence"/>
</dbReference>
<dbReference type="InterPro" id="IPR000595">
    <property type="entry name" value="cNMP-bd_dom"/>
</dbReference>
<organism evidence="5 6">
    <name type="scientific">Phocaeicola barnesiae</name>
    <dbReference type="NCBI Taxonomy" id="376804"/>
    <lineage>
        <taxon>Bacteria</taxon>
        <taxon>Pseudomonadati</taxon>
        <taxon>Bacteroidota</taxon>
        <taxon>Bacteroidia</taxon>
        <taxon>Bacteroidales</taxon>
        <taxon>Bacteroidaceae</taxon>
        <taxon>Phocaeicola</taxon>
    </lineage>
</organism>
<dbReference type="GeneID" id="82444645"/>
<dbReference type="Pfam" id="PF13545">
    <property type="entry name" value="HTH_Crp_2"/>
    <property type="match status" value="1"/>
</dbReference>
<dbReference type="SUPFAM" id="SSF51206">
    <property type="entry name" value="cAMP-binding domain-like"/>
    <property type="match status" value="1"/>
</dbReference>
<evidence type="ECO:0000256" key="2">
    <source>
        <dbReference type="ARBA" id="ARBA00023125"/>
    </source>
</evidence>
<gene>
    <name evidence="5" type="ORF">NW209_00965</name>
</gene>
<proteinExistence type="predicted"/>
<dbReference type="PANTHER" id="PTHR24567:SF58">
    <property type="entry name" value="CYCLIC AMP-BINDING REGULATORY PROTEIN"/>
    <property type="match status" value="1"/>
</dbReference>
<evidence type="ECO:0000313" key="5">
    <source>
        <dbReference type="EMBL" id="MCR8872602.1"/>
    </source>
</evidence>
<dbReference type="GO" id="GO:0005829">
    <property type="term" value="C:cytosol"/>
    <property type="evidence" value="ECO:0007669"/>
    <property type="project" value="TreeGrafter"/>
</dbReference>
<evidence type="ECO:0000313" key="6">
    <source>
        <dbReference type="Proteomes" id="UP001204579"/>
    </source>
</evidence>
<keyword evidence="2" id="KW-0238">DNA-binding</keyword>
<reference evidence="5 6" key="1">
    <citation type="submission" date="2022-08" db="EMBL/GenBank/DDBJ databases">
        <authorList>
            <person name="Zeman M."/>
            <person name="Kubasova T."/>
        </authorList>
    </citation>
    <scope>NUCLEOTIDE SEQUENCE [LARGE SCALE GENOMIC DNA]</scope>
    <source>
        <strain evidence="5 6">ET62</strain>
    </source>
</reference>
<protein>
    <submittedName>
        <fullName evidence="5">Crp/Fnr family transcriptional regulator</fullName>
    </submittedName>
</protein>
<keyword evidence="6" id="KW-1185">Reference proteome</keyword>
<feature type="domain" description="Cyclic nucleotide-binding" evidence="4">
    <location>
        <begin position="14"/>
        <end position="114"/>
    </location>
</feature>
<dbReference type="InterPro" id="IPR014710">
    <property type="entry name" value="RmlC-like_jellyroll"/>
</dbReference>
<evidence type="ECO:0000259" key="4">
    <source>
        <dbReference type="PROSITE" id="PS50042"/>
    </source>
</evidence>
<sequence length="245" mass="28382">MEITMYDKLLQLPLFQGLCKTDFTNILEKVKLHFQKYTPGSYLIKQNEPCNHLVFILSGQIQSESTDEVHGYTIQEELESPTIIEPYSLFGMMTTYTASYQALTEVHTVMIDKKYVLTQLNNYTIFQLNLLNILSNRAQMAYQKLWNSHIGSTIDKITNFLQLRCTSPTGQKTLFIKMEDLAELIDDTRINVSKVLNELQQQELIELSRKKIIIPDLNRLVAYKERKLSDDSPEEETAETENSLQ</sequence>
<name>A0AAW5N3L3_9BACT</name>
<dbReference type="InterPro" id="IPR012318">
    <property type="entry name" value="HTH_CRP"/>
</dbReference>
<dbReference type="CDD" id="cd00038">
    <property type="entry name" value="CAP_ED"/>
    <property type="match status" value="1"/>
</dbReference>
<dbReference type="AlphaFoldDB" id="A0AAW5N3L3"/>
<keyword evidence="3" id="KW-0804">Transcription</keyword>
<comment type="caution">
    <text evidence="5">The sequence shown here is derived from an EMBL/GenBank/DDBJ whole genome shotgun (WGS) entry which is preliminary data.</text>
</comment>
<accession>A0AAW5N3L3</accession>
<keyword evidence="1" id="KW-0805">Transcription regulation</keyword>
<dbReference type="InterPro" id="IPR050397">
    <property type="entry name" value="Env_Response_Regulators"/>
</dbReference>
<dbReference type="PANTHER" id="PTHR24567">
    <property type="entry name" value="CRP FAMILY TRANSCRIPTIONAL REGULATORY PROTEIN"/>
    <property type="match status" value="1"/>
</dbReference>
<dbReference type="Pfam" id="PF00027">
    <property type="entry name" value="cNMP_binding"/>
    <property type="match status" value="1"/>
</dbReference>
<dbReference type="SUPFAM" id="SSF46785">
    <property type="entry name" value="Winged helix' DNA-binding domain"/>
    <property type="match status" value="1"/>
</dbReference>
<dbReference type="InterPro" id="IPR018490">
    <property type="entry name" value="cNMP-bd_dom_sf"/>
</dbReference>
<dbReference type="Gene3D" id="2.60.120.10">
    <property type="entry name" value="Jelly Rolls"/>
    <property type="match status" value="1"/>
</dbReference>
<evidence type="ECO:0000256" key="3">
    <source>
        <dbReference type="ARBA" id="ARBA00023163"/>
    </source>
</evidence>
<dbReference type="PROSITE" id="PS50042">
    <property type="entry name" value="CNMP_BINDING_3"/>
    <property type="match status" value="1"/>
</dbReference>
<dbReference type="GO" id="GO:0003677">
    <property type="term" value="F:DNA binding"/>
    <property type="evidence" value="ECO:0007669"/>
    <property type="project" value="UniProtKB-KW"/>
</dbReference>
<dbReference type="GO" id="GO:0003700">
    <property type="term" value="F:DNA-binding transcription factor activity"/>
    <property type="evidence" value="ECO:0007669"/>
    <property type="project" value="TreeGrafter"/>
</dbReference>
<dbReference type="EMBL" id="JANRHJ010000001">
    <property type="protein sequence ID" value="MCR8872602.1"/>
    <property type="molecule type" value="Genomic_DNA"/>
</dbReference>
<evidence type="ECO:0000256" key="1">
    <source>
        <dbReference type="ARBA" id="ARBA00023015"/>
    </source>
</evidence>